<keyword evidence="2" id="KW-0812">Transmembrane</keyword>
<dbReference type="InterPro" id="IPR013766">
    <property type="entry name" value="Thioredoxin_domain"/>
</dbReference>
<dbReference type="Gene3D" id="3.40.30.10">
    <property type="entry name" value="Glutaredoxin"/>
    <property type="match status" value="1"/>
</dbReference>
<dbReference type="Pfam" id="PF13098">
    <property type="entry name" value="Thioredoxin_2"/>
    <property type="match status" value="1"/>
</dbReference>
<dbReference type="InterPro" id="IPR036249">
    <property type="entry name" value="Thioredoxin-like_sf"/>
</dbReference>
<dbReference type="PROSITE" id="PS51352">
    <property type="entry name" value="THIOREDOXIN_2"/>
    <property type="match status" value="1"/>
</dbReference>
<protein>
    <recommendedName>
        <fullName evidence="3">Thioredoxin domain-containing protein</fullName>
    </recommendedName>
</protein>
<dbReference type="AlphaFoldDB" id="A0A1F4VCR0"/>
<feature type="region of interest" description="Disordered" evidence="1">
    <location>
        <begin position="32"/>
        <end position="52"/>
    </location>
</feature>
<reference evidence="4 5" key="1">
    <citation type="journal article" date="2016" name="Nat. Commun.">
        <title>Thousands of microbial genomes shed light on interconnected biogeochemical processes in an aquifer system.</title>
        <authorList>
            <person name="Anantharaman K."/>
            <person name="Brown C.T."/>
            <person name="Hug L.A."/>
            <person name="Sharon I."/>
            <person name="Castelle C.J."/>
            <person name="Probst A.J."/>
            <person name="Thomas B.C."/>
            <person name="Singh A."/>
            <person name="Wilkins M.J."/>
            <person name="Karaoz U."/>
            <person name="Brodie E.L."/>
            <person name="Williams K.H."/>
            <person name="Hubbard S.S."/>
            <person name="Banfield J.F."/>
        </authorList>
    </citation>
    <scope>NUCLEOTIDE SEQUENCE [LARGE SCALE GENOMIC DNA]</scope>
</reference>
<evidence type="ECO:0000256" key="2">
    <source>
        <dbReference type="SAM" id="Phobius"/>
    </source>
</evidence>
<organism evidence="4 5">
    <name type="scientific">candidate division WWE3 bacterium RIFCSPLOWO2_01_FULL_41_18</name>
    <dbReference type="NCBI Taxonomy" id="1802625"/>
    <lineage>
        <taxon>Bacteria</taxon>
        <taxon>Katanobacteria</taxon>
    </lineage>
</organism>
<name>A0A1F4VCR0_UNCKA</name>
<dbReference type="CDD" id="cd02947">
    <property type="entry name" value="TRX_family"/>
    <property type="match status" value="1"/>
</dbReference>
<accession>A0A1F4VCR0</accession>
<evidence type="ECO:0000313" key="5">
    <source>
        <dbReference type="Proteomes" id="UP000176504"/>
    </source>
</evidence>
<dbReference type="InterPro" id="IPR012336">
    <property type="entry name" value="Thioredoxin-like_fold"/>
</dbReference>
<gene>
    <name evidence="4" type="ORF">A3A78_03620</name>
</gene>
<feature type="domain" description="Thioredoxin" evidence="3">
    <location>
        <begin position="27"/>
        <end position="162"/>
    </location>
</feature>
<dbReference type="EMBL" id="MEVI01000003">
    <property type="protein sequence ID" value="OGC55041.1"/>
    <property type="molecule type" value="Genomic_DNA"/>
</dbReference>
<feature type="transmembrane region" description="Helical" evidence="2">
    <location>
        <begin position="6"/>
        <end position="24"/>
    </location>
</feature>
<evidence type="ECO:0000259" key="3">
    <source>
        <dbReference type="PROSITE" id="PS51352"/>
    </source>
</evidence>
<dbReference type="SUPFAM" id="SSF52833">
    <property type="entry name" value="Thioredoxin-like"/>
    <property type="match status" value="1"/>
</dbReference>
<comment type="caution">
    <text evidence="4">The sequence shown here is derived from an EMBL/GenBank/DDBJ whole genome shotgun (WGS) entry which is preliminary data.</text>
</comment>
<keyword evidence="2" id="KW-0472">Membrane</keyword>
<dbReference type="Proteomes" id="UP000176504">
    <property type="component" value="Unassembled WGS sequence"/>
</dbReference>
<evidence type="ECO:0000256" key="1">
    <source>
        <dbReference type="SAM" id="MobiDB-lite"/>
    </source>
</evidence>
<proteinExistence type="predicted"/>
<sequence length="162" mass="18578">MKNQKLVISAILLTVILGSILFLTQRNRPAEEAMKQKEESQREENPIGSTVKKDTTSRYIEYKSNSLNENNDKRKVLYFYANWCPICKPADAEFKNNSNGIPEDTVVIRVNYNDSDTDQEEKDLARKYGIAYQHTFVQIDQEGNEVAKWNGGALSKLLENLK</sequence>
<evidence type="ECO:0000313" key="4">
    <source>
        <dbReference type="EMBL" id="OGC55041.1"/>
    </source>
</evidence>
<keyword evidence="2" id="KW-1133">Transmembrane helix</keyword>